<dbReference type="Proteomes" id="UP001183127">
    <property type="component" value="Chromosome"/>
</dbReference>
<reference evidence="1 2" key="1">
    <citation type="submission" date="2023-08" db="EMBL/GenBank/DDBJ databases">
        <title>Complete Genome Sequence of Pseudomonas entomophila TVIN A01.</title>
        <authorList>
            <person name="Shelke T."/>
            <person name="Mahar N.S."/>
            <person name="Gupta I."/>
            <person name="Gupta V."/>
        </authorList>
    </citation>
    <scope>NUCLEOTIDE SEQUENCE [LARGE SCALE GENOMIC DNA]</scope>
    <source>
        <strain evidence="1 2">TVIN-A01</strain>
    </source>
</reference>
<keyword evidence="2" id="KW-1185">Reference proteome</keyword>
<gene>
    <name evidence="1" type="ORF">RAH46_04795</name>
</gene>
<dbReference type="GeneID" id="51821238"/>
<protein>
    <submittedName>
        <fullName evidence="1">Uncharacterized protein</fullName>
    </submittedName>
</protein>
<organism evidence="1 2">
    <name type="scientific">Pseudomonas entomophila</name>
    <dbReference type="NCBI Taxonomy" id="312306"/>
    <lineage>
        <taxon>Bacteria</taxon>
        <taxon>Pseudomonadati</taxon>
        <taxon>Pseudomonadota</taxon>
        <taxon>Gammaproteobacteria</taxon>
        <taxon>Pseudomonadales</taxon>
        <taxon>Pseudomonadaceae</taxon>
        <taxon>Pseudomonas</taxon>
    </lineage>
</organism>
<proteinExistence type="predicted"/>
<dbReference type="EMBL" id="CP132921">
    <property type="protein sequence ID" value="WMW06659.1"/>
    <property type="molecule type" value="Genomic_DNA"/>
</dbReference>
<evidence type="ECO:0000313" key="2">
    <source>
        <dbReference type="Proteomes" id="UP001183127"/>
    </source>
</evidence>
<sequence length="230" mass="26004">MQLIPRHKIYLYPDSQFESPFFAVSHVEQALLDPDEIFGLTELILEIGFYPDQCLEPLPKQIILDKVESAEWLLACSNPFSPYRPVGHMHHKLGGSSGTVVRNSPRATDHALQVAAGTGPGKWVLKSIDHDALWNILAITANRSGTISNEGGVIFSDGKDWANTRRTLIHEWVRLSTDEKSFELGPAIHRYGELKRTTQKYVEAGDHWALKGQSWHWVPATPDKIFERRN</sequence>
<name>A0ABY9QTI5_9PSED</name>
<dbReference type="RefSeq" id="WP_158020275.1">
    <property type="nucleotide sequence ID" value="NZ_CP132921.1"/>
</dbReference>
<accession>A0ABY9QTI5</accession>
<evidence type="ECO:0000313" key="1">
    <source>
        <dbReference type="EMBL" id="WMW06659.1"/>
    </source>
</evidence>